<dbReference type="GO" id="GO:0015035">
    <property type="term" value="F:protein-disulfide reductase activity"/>
    <property type="evidence" value="ECO:0007669"/>
    <property type="project" value="InterPro"/>
</dbReference>
<dbReference type="PROSITE" id="PS51352">
    <property type="entry name" value="THIOREDOXIN_2"/>
    <property type="match status" value="1"/>
</dbReference>
<dbReference type="AlphaFoldDB" id="A0A3M2SCC5"/>
<feature type="active site" description="Nucleophile" evidence="4">
    <location>
        <position position="33"/>
    </location>
</feature>
<proteinExistence type="inferred from homology"/>
<gene>
    <name evidence="7" type="ORF">CDV36_005480</name>
</gene>
<feature type="site" description="Contributes to redox potential value" evidence="4">
    <location>
        <position position="31"/>
    </location>
</feature>
<reference evidence="7 8" key="1">
    <citation type="submission" date="2017-06" db="EMBL/GenBank/DDBJ databases">
        <title>Comparative genomic analysis of Ambrosia Fusariam Clade fungi.</title>
        <authorList>
            <person name="Stajich J.E."/>
            <person name="Carrillo J."/>
            <person name="Kijimoto T."/>
            <person name="Eskalen A."/>
            <person name="O'Donnell K."/>
            <person name="Kasson M."/>
        </authorList>
    </citation>
    <scope>NUCLEOTIDE SEQUENCE [LARGE SCALE GENOMIC DNA]</scope>
    <source>
        <strain evidence="7">UCR3666</strain>
    </source>
</reference>
<dbReference type="SUPFAM" id="SSF52833">
    <property type="entry name" value="Thioredoxin-like"/>
    <property type="match status" value="1"/>
</dbReference>
<dbReference type="PROSITE" id="PS00194">
    <property type="entry name" value="THIOREDOXIN_1"/>
    <property type="match status" value="1"/>
</dbReference>
<evidence type="ECO:0000313" key="7">
    <source>
        <dbReference type="EMBL" id="RMJ14865.1"/>
    </source>
</evidence>
<dbReference type="Proteomes" id="UP000277212">
    <property type="component" value="Unassembled WGS sequence"/>
</dbReference>
<dbReference type="EMBL" id="NKUJ01000076">
    <property type="protein sequence ID" value="RMJ14865.1"/>
    <property type="molecule type" value="Genomic_DNA"/>
</dbReference>
<dbReference type="PANTHER" id="PTHR46115">
    <property type="entry name" value="THIOREDOXIN-LIKE PROTEIN 1"/>
    <property type="match status" value="1"/>
</dbReference>
<dbReference type="Gene3D" id="3.40.30.10">
    <property type="entry name" value="Glutaredoxin"/>
    <property type="match status" value="1"/>
</dbReference>
<keyword evidence="5" id="KW-0676">Redox-active center</keyword>
<comment type="similarity">
    <text evidence="1 3">Belongs to the thioredoxin family.</text>
</comment>
<comment type="caution">
    <text evidence="7">The sequence shown here is derived from an EMBL/GenBank/DDBJ whole genome shotgun (WGS) entry which is preliminary data.</text>
</comment>
<evidence type="ECO:0000256" key="1">
    <source>
        <dbReference type="ARBA" id="ARBA00008987"/>
    </source>
</evidence>
<dbReference type="PIRSF" id="PIRSF000077">
    <property type="entry name" value="Thioredoxin"/>
    <property type="match status" value="1"/>
</dbReference>
<dbReference type="Pfam" id="PF00085">
    <property type="entry name" value="Thioredoxin"/>
    <property type="match status" value="1"/>
</dbReference>
<evidence type="ECO:0000259" key="6">
    <source>
        <dbReference type="PROSITE" id="PS51352"/>
    </source>
</evidence>
<evidence type="ECO:0000256" key="4">
    <source>
        <dbReference type="PIRSR" id="PIRSR000077-1"/>
    </source>
</evidence>
<feature type="site" description="Contributes to redox potential value" evidence="4">
    <location>
        <position position="32"/>
    </location>
</feature>
<keyword evidence="2 5" id="KW-1015">Disulfide bond</keyword>
<evidence type="ECO:0000256" key="2">
    <source>
        <dbReference type="ARBA" id="ARBA00023157"/>
    </source>
</evidence>
<name>A0A3M2SCC5_9HYPO</name>
<dbReference type="InterPro" id="IPR017937">
    <property type="entry name" value="Thioredoxin_CS"/>
</dbReference>
<evidence type="ECO:0000256" key="3">
    <source>
        <dbReference type="PIRNR" id="PIRNR000077"/>
    </source>
</evidence>
<dbReference type="InterPro" id="IPR036249">
    <property type="entry name" value="Thioredoxin-like_sf"/>
</dbReference>
<dbReference type="PRINTS" id="PR00421">
    <property type="entry name" value="THIOREDOXIN"/>
</dbReference>
<keyword evidence="8" id="KW-1185">Reference proteome</keyword>
<dbReference type="CDD" id="cd02947">
    <property type="entry name" value="TRX_family"/>
    <property type="match status" value="1"/>
</dbReference>
<protein>
    <recommendedName>
        <fullName evidence="3">Thioredoxin</fullName>
    </recommendedName>
</protein>
<dbReference type="OrthoDB" id="10263751at2759"/>
<evidence type="ECO:0000256" key="5">
    <source>
        <dbReference type="PIRSR" id="PIRSR000077-4"/>
    </source>
</evidence>
<evidence type="ECO:0000313" key="8">
    <source>
        <dbReference type="Proteomes" id="UP000277212"/>
    </source>
</evidence>
<feature type="domain" description="Thioredoxin" evidence="6">
    <location>
        <begin position="1"/>
        <end position="106"/>
    </location>
</feature>
<feature type="disulfide bond" description="Redox-active" evidence="5">
    <location>
        <begin position="30"/>
        <end position="33"/>
    </location>
</feature>
<sequence length="106" mass="12251">MVHNIRTKGDFKEALETYDIVVVDFFATWCEPCKAIAPVYAHCHELEKFKDFRFLKINVDELSDLCEELKVSSMPTFHLYKKGEKIGELQGADREGLIKLLEKGLE</sequence>
<feature type="site" description="Deprotonates C-terminal active site Cys" evidence="4">
    <location>
        <position position="24"/>
    </location>
</feature>
<accession>A0A3M2SCC5</accession>
<dbReference type="STRING" id="2010991.A0A3M2SCC5"/>
<dbReference type="InterPro" id="IPR013766">
    <property type="entry name" value="Thioredoxin_domain"/>
</dbReference>
<feature type="active site" description="Nucleophile" evidence="4">
    <location>
        <position position="30"/>
    </location>
</feature>
<organism evidence="7 8">
    <name type="scientific">Fusarium kuroshium</name>
    <dbReference type="NCBI Taxonomy" id="2010991"/>
    <lineage>
        <taxon>Eukaryota</taxon>
        <taxon>Fungi</taxon>
        <taxon>Dikarya</taxon>
        <taxon>Ascomycota</taxon>
        <taxon>Pezizomycotina</taxon>
        <taxon>Sordariomycetes</taxon>
        <taxon>Hypocreomycetidae</taxon>
        <taxon>Hypocreales</taxon>
        <taxon>Nectriaceae</taxon>
        <taxon>Fusarium</taxon>
        <taxon>Fusarium solani species complex</taxon>
    </lineage>
</organism>
<dbReference type="InterPro" id="IPR005746">
    <property type="entry name" value="Thioredoxin"/>
</dbReference>